<dbReference type="GO" id="GO:0005634">
    <property type="term" value="C:nucleus"/>
    <property type="evidence" value="ECO:0007669"/>
    <property type="project" value="TreeGrafter"/>
</dbReference>
<keyword evidence="1" id="KW-0547">Nucleotide-binding</keyword>
<dbReference type="RefSeq" id="XP_043049882.1">
    <property type="nucleotide sequence ID" value="XM_043195216.1"/>
</dbReference>
<dbReference type="InterPro" id="IPR050628">
    <property type="entry name" value="SNF2_RAD54_helicase_TF"/>
</dbReference>
<dbReference type="PROSITE" id="PS51192">
    <property type="entry name" value="HELICASE_ATP_BIND_1"/>
    <property type="match status" value="1"/>
</dbReference>
<dbReference type="PROSITE" id="PS51194">
    <property type="entry name" value="HELICASE_CTER"/>
    <property type="match status" value="1"/>
</dbReference>
<proteinExistence type="predicted"/>
<dbReference type="CDD" id="cd18008">
    <property type="entry name" value="DEXDc_SHPRH-like"/>
    <property type="match status" value="1"/>
</dbReference>
<dbReference type="InterPro" id="IPR000330">
    <property type="entry name" value="SNF2_N"/>
</dbReference>
<dbReference type="GO" id="GO:0008094">
    <property type="term" value="F:ATP-dependent activity, acting on DNA"/>
    <property type="evidence" value="ECO:0007669"/>
    <property type="project" value="TreeGrafter"/>
</dbReference>
<protein>
    <submittedName>
        <fullName evidence="6">Uncharacterized protein</fullName>
    </submittedName>
</protein>
<evidence type="ECO:0000313" key="6">
    <source>
        <dbReference type="EMBL" id="KAG7194335.1"/>
    </source>
</evidence>
<dbReference type="Proteomes" id="UP000790833">
    <property type="component" value="Unassembled WGS sequence"/>
</dbReference>
<dbReference type="GO" id="GO:0016787">
    <property type="term" value="F:hydrolase activity"/>
    <property type="evidence" value="ECO:0007669"/>
    <property type="project" value="UniProtKB-KW"/>
</dbReference>
<dbReference type="InterPro" id="IPR038718">
    <property type="entry name" value="SNF2-like_sf"/>
</dbReference>
<dbReference type="CDD" id="cd18793">
    <property type="entry name" value="SF2_C_SNF"/>
    <property type="match status" value="1"/>
</dbReference>
<evidence type="ECO:0000259" key="5">
    <source>
        <dbReference type="PROSITE" id="PS51194"/>
    </source>
</evidence>
<reference evidence="6" key="1">
    <citation type="submission" date="2021-03" db="EMBL/GenBank/DDBJ databases">
        <authorList>
            <person name="Palmer J.M."/>
        </authorList>
    </citation>
    <scope>NUCLEOTIDE SEQUENCE</scope>
    <source>
        <strain evidence="6">ARV_011</strain>
    </source>
</reference>
<evidence type="ECO:0000259" key="4">
    <source>
        <dbReference type="PROSITE" id="PS51192"/>
    </source>
</evidence>
<sequence>MVVDPSIYVKVCGIVENLDNLIPVGTLTIHDFPKGNFDYCGIKSPDRWTWLNLPFIQDICRKENDNDNYDVPLLKCLRFLLDFKYIRCTYKLFQINDLQLVRIRVYAVPGDVKGFRFINTWRKRFRIKNVTKNWRFLIELLDFSSDSWYMAKPLNEMLLVPYTVRPSSSSTNNCNGYNFHLDRWHNGKPYSMSKERMTPSLITRIQKLYGSITSPQMAKYATNAKFKLFQPLQTPRERLESLVSNASNGTVEIDGLKARMYSYQVISLARMYEKEAIQQYHHLPGLLDFKDCSHSKTPYYVHINTFVFYRNPDLIRLPRGGILAENMGLGKTLICLALVCLTKNDITETPEDLLLYRQEDSKSRILLKSLVNTCVLFINDNSMPWKYFINEIPPQVIQRLGESPGSFKLKIDYNNQHNSVFDVPKRRSYRKKESVLDHQPEDYLYRNVYHSSTTLVVVPENLIHQWSNELAKHVHHNYLKKLFVSSHFSEISGQFMTFMNDMTTLDPLQLIQYDLIIISNQIFGKLFNKPENPLLKVYWKRLIIDEGHSINSKNSRTSLLCKDILAERKWAVTGTPTSGLTNIYVDEEEEEQEDTRKSKYVIKNTFDERNDLAKLGNIVSNFLKVEPFHSQLKSWTNLIVKPLISGSYNAEQALYMLINNLMVRHNPLDISDSLVLPQLHHEVVYLQPSFHNKLSINLFAAVLAVNAVTSERTGIDYMFHPSNRMQLRRLITNLQRATFHWTGFTQKDVETLIKICRHALKKKKPDGSHYYTVSDNKLLIKSMEIAKTALSNSQWRSGALLHEMSYYINGLPLQFAKYFGVSHQPLNQSQSSVFGAPHLNAIQDFVYKNRFTRFQDIQQFNELLDPSSRVFWDRYWNDSLKSNDNKFSKQGSQKKPQAIMQAEIISAINIPEIVEGFKPQYMVDETAWEYDNELSVTQDHKTDVNDLTFEKLRKAIVSGTASAKLSYLGARLLEHKLNKDKSIVFYEFEDSAYYLTELLDILGVQYILYATFNKPEQRAQNLSEFSLYDSNNRGGIALIMDLKLASHGLTIISASRVYFLSPVWKTSVEAQAIKRAHRIGQTKEVHVETLVLRDTLEEEIYNLRSSHRNINNGNDDDTNSYEEQTNDNNHAIDDLGVQNYVLKHEFLDFEASENECCGFQAPAISEAIDTENDDDDPDSYSLLNHQLFVNKLTRPHIRQWLIYLCNQDNLEKLTRSKSQKILDKESKKDFMKSFITECEEAPHVNKRPLAIVSKNKRKRVRF</sequence>
<evidence type="ECO:0000313" key="7">
    <source>
        <dbReference type="Proteomes" id="UP000790833"/>
    </source>
</evidence>
<dbReference type="GO" id="GO:0006281">
    <property type="term" value="P:DNA repair"/>
    <property type="evidence" value="ECO:0007669"/>
    <property type="project" value="TreeGrafter"/>
</dbReference>
<dbReference type="GeneID" id="66117921"/>
<dbReference type="Pfam" id="PF00271">
    <property type="entry name" value="Helicase_C"/>
    <property type="match status" value="1"/>
</dbReference>
<feature type="domain" description="Helicase C-terminal" evidence="5">
    <location>
        <begin position="972"/>
        <end position="1118"/>
    </location>
</feature>
<feature type="domain" description="Helicase ATP-binding" evidence="4">
    <location>
        <begin position="442"/>
        <end position="594"/>
    </location>
</feature>
<keyword evidence="7" id="KW-1185">Reference proteome</keyword>
<dbReference type="InterPro" id="IPR001650">
    <property type="entry name" value="Helicase_C-like"/>
</dbReference>
<dbReference type="GO" id="GO:0005524">
    <property type="term" value="F:ATP binding"/>
    <property type="evidence" value="ECO:0007669"/>
    <property type="project" value="UniProtKB-KW"/>
</dbReference>
<dbReference type="Gene3D" id="3.40.50.10810">
    <property type="entry name" value="Tandem AAA-ATPase domain"/>
    <property type="match status" value="1"/>
</dbReference>
<dbReference type="EMBL" id="JAHMUF010000007">
    <property type="protein sequence ID" value="KAG7194335.1"/>
    <property type="molecule type" value="Genomic_DNA"/>
</dbReference>
<evidence type="ECO:0000256" key="1">
    <source>
        <dbReference type="ARBA" id="ARBA00022741"/>
    </source>
</evidence>
<dbReference type="PANTHER" id="PTHR45626">
    <property type="entry name" value="TRANSCRIPTION TERMINATION FACTOR 2-RELATED"/>
    <property type="match status" value="1"/>
</dbReference>
<dbReference type="PANTHER" id="PTHR45626:SF51">
    <property type="entry name" value="SNF2-RELATED DOMAIN-CONTAINING PROTEIN"/>
    <property type="match status" value="1"/>
</dbReference>
<evidence type="ECO:0000256" key="2">
    <source>
        <dbReference type="ARBA" id="ARBA00022801"/>
    </source>
</evidence>
<dbReference type="Pfam" id="PF00176">
    <property type="entry name" value="SNF2-rel_dom"/>
    <property type="match status" value="1"/>
</dbReference>
<dbReference type="InterPro" id="IPR049730">
    <property type="entry name" value="SNF2/RAD54-like_C"/>
</dbReference>
<evidence type="ECO:0000256" key="3">
    <source>
        <dbReference type="ARBA" id="ARBA00022840"/>
    </source>
</evidence>
<dbReference type="SUPFAM" id="SSF52540">
    <property type="entry name" value="P-loop containing nucleoside triphosphate hydrolases"/>
    <property type="match status" value="2"/>
</dbReference>
<comment type="caution">
    <text evidence="6">The sequence shown here is derived from an EMBL/GenBank/DDBJ whole genome shotgun (WGS) entry which is preliminary data.</text>
</comment>
<dbReference type="SMART" id="SM00487">
    <property type="entry name" value="DEXDc"/>
    <property type="match status" value="1"/>
</dbReference>
<dbReference type="AlphaFoldDB" id="A0A9P7VAT7"/>
<dbReference type="Gene3D" id="3.40.50.300">
    <property type="entry name" value="P-loop containing nucleotide triphosphate hydrolases"/>
    <property type="match status" value="1"/>
</dbReference>
<keyword evidence="3" id="KW-0067">ATP-binding</keyword>
<organism evidence="6 7">
    <name type="scientific">Scheffersomyces spartinae</name>
    <dbReference type="NCBI Taxonomy" id="45513"/>
    <lineage>
        <taxon>Eukaryota</taxon>
        <taxon>Fungi</taxon>
        <taxon>Dikarya</taxon>
        <taxon>Ascomycota</taxon>
        <taxon>Saccharomycotina</taxon>
        <taxon>Pichiomycetes</taxon>
        <taxon>Debaryomycetaceae</taxon>
        <taxon>Scheffersomyces</taxon>
    </lineage>
</organism>
<dbReference type="InterPro" id="IPR027417">
    <property type="entry name" value="P-loop_NTPase"/>
</dbReference>
<gene>
    <name evidence="6" type="ORF">KQ657_004547</name>
</gene>
<dbReference type="OrthoDB" id="2801544at2759"/>
<accession>A0A9P7VAT7</accession>
<name>A0A9P7VAT7_9ASCO</name>
<dbReference type="InterPro" id="IPR014001">
    <property type="entry name" value="Helicase_ATP-bd"/>
</dbReference>
<keyword evidence="2" id="KW-0378">Hydrolase</keyword>